<dbReference type="GO" id="GO:0006508">
    <property type="term" value="P:proteolysis"/>
    <property type="evidence" value="ECO:0007669"/>
    <property type="project" value="InterPro"/>
</dbReference>
<sequence>MGLKRREFLQRASLLLTALGISETQWSLMSDRYYQALAQPTRRKLALLVGINQYPAGSSGFEPLRGCVTDVELQRELLTRRFGFQDSDIITLSNLEATRENIENTFLTHLSQQAKPGDVVVFHFSGYGSSIPHFNSSQNSSTSQNALVPIDGSPSAQENGEINDLLEDTLWLLLRSLPTHQVITVLDTSYVYPGVSQQGAFRIRSSGSPNISQLSQAELAFQEQLLSQLNLDREQLEKRRPNQFPGIVLSATKPSQVAVEMNRENWSAGLFTHTLTQTLWSAFPSDRLQSCLIQVAGTVEQTMGAAQQPQFYQELNSATELPSEHRLTLNRLFSQDQPADGVIKAIEDNGKTAKLLLSGLPASILDYYEANSLYTVVPDSQSQTSAILSQLVIRSRMGLTAKATLRSIGGVNSSVVPEILVGQRVQESIRVLPRQINLKVALDPKLARIERVDATSAFSGIPHVSVVTPEQSSDYILGRVRDTTIAQSPSAPLPSLFQGRYGLFSMGQAVLPESIGEGGEAVKIAVQRLVPQLRTRLAVKLLSLTLNDQSSLMKTRATLALLSPQAKVLISRETPQKQAEENPIPTEAKDSSPPSASPTLTPSVSQGIVSVPVGSRLQYQLQNNGNLPLYFIWFHLNTRGQAYLLDLLLDESETDENSTTESRQQRVVPGKILSLPPTPSYTDTASTEMLGEIVRGPTGLAETYLILSHYPFTQTLKVIDQTNKSGEGNTKFRMLSNPLDVAEAILEDLNKASQLGVERAGISTDSLALDINAWATFNFIYRII</sequence>
<dbReference type="OrthoDB" id="505527at2"/>
<dbReference type="InterPro" id="IPR029030">
    <property type="entry name" value="Caspase-like_dom_sf"/>
</dbReference>
<reference evidence="3 4" key="1">
    <citation type="submission" date="2015-06" db="EMBL/GenBank/DDBJ databases">
        <title>Draft genome assembly of filamentous brackish cyanobacterium Limnoraphis robusta strain CS-951.</title>
        <authorList>
            <person name="Willis A."/>
            <person name="Parks M."/>
            <person name="Burford M.A."/>
        </authorList>
    </citation>
    <scope>NUCLEOTIDE SEQUENCE [LARGE SCALE GENOMIC DNA]</scope>
    <source>
        <strain evidence="3 4">CS-951</strain>
    </source>
</reference>
<evidence type="ECO:0000313" key="4">
    <source>
        <dbReference type="Proteomes" id="UP000033607"/>
    </source>
</evidence>
<dbReference type="PANTHER" id="PTHR48104:SF30">
    <property type="entry name" value="METACASPASE-1"/>
    <property type="match status" value="1"/>
</dbReference>
<proteinExistence type="predicted"/>
<dbReference type="Pfam" id="PF00656">
    <property type="entry name" value="Peptidase_C14"/>
    <property type="match status" value="1"/>
</dbReference>
<evidence type="ECO:0000256" key="1">
    <source>
        <dbReference type="SAM" id="MobiDB-lite"/>
    </source>
</evidence>
<feature type="region of interest" description="Disordered" evidence="1">
    <location>
        <begin position="571"/>
        <end position="603"/>
    </location>
</feature>
<dbReference type="PIRSF" id="PIRSF007398">
    <property type="entry name" value="Sll0148_caspase"/>
    <property type="match status" value="1"/>
</dbReference>
<evidence type="ECO:0000259" key="2">
    <source>
        <dbReference type="Pfam" id="PF00656"/>
    </source>
</evidence>
<dbReference type="GO" id="GO:0005737">
    <property type="term" value="C:cytoplasm"/>
    <property type="evidence" value="ECO:0007669"/>
    <property type="project" value="TreeGrafter"/>
</dbReference>
<dbReference type="SUPFAM" id="SSF52129">
    <property type="entry name" value="Caspase-like"/>
    <property type="match status" value="1"/>
</dbReference>
<gene>
    <name evidence="3" type="ORF">WN50_24180</name>
</gene>
<protein>
    <submittedName>
        <fullName evidence="3">Peptidase C14</fullName>
    </submittedName>
</protein>
<organism evidence="3 4">
    <name type="scientific">Limnoraphis robusta CS-951</name>
    <dbReference type="NCBI Taxonomy" id="1637645"/>
    <lineage>
        <taxon>Bacteria</taxon>
        <taxon>Bacillati</taxon>
        <taxon>Cyanobacteriota</taxon>
        <taxon>Cyanophyceae</taxon>
        <taxon>Oscillatoriophycideae</taxon>
        <taxon>Oscillatoriales</taxon>
        <taxon>Sirenicapillariaceae</taxon>
        <taxon>Limnoraphis</taxon>
    </lineage>
</organism>
<name>A0A0F5YA61_9CYAN</name>
<dbReference type="AlphaFoldDB" id="A0A0F5YA61"/>
<feature type="domain" description="Peptidase C14 caspase" evidence="2">
    <location>
        <begin position="43"/>
        <end position="315"/>
    </location>
</feature>
<dbReference type="PATRIC" id="fig|1637645.4.peg.5788"/>
<dbReference type="Proteomes" id="UP000033607">
    <property type="component" value="Unassembled WGS sequence"/>
</dbReference>
<dbReference type="EMBL" id="LATL02000295">
    <property type="protein sequence ID" value="KKD35638.1"/>
    <property type="molecule type" value="Genomic_DNA"/>
</dbReference>
<dbReference type="InterPro" id="IPR011600">
    <property type="entry name" value="Pept_C14_caspase"/>
</dbReference>
<dbReference type="InterPro" id="IPR050452">
    <property type="entry name" value="Metacaspase"/>
</dbReference>
<dbReference type="GO" id="GO:0004197">
    <property type="term" value="F:cysteine-type endopeptidase activity"/>
    <property type="evidence" value="ECO:0007669"/>
    <property type="project" value="InterPro"/>
</dbReference>
<dbReference type="RefSeq" id="WP_046281165.1">
    <property type="nucleotide sequence ID" value="NZ_LATL02000295.1"/>
</dbReference>
<dbReference type="InterPro" id="IPR011189">
    <property type="entry name" value="UCP_caspase_lke"/>
</dbReference>
<comment type="caution">
    <text evidence="3">The sequence shown here is derived from an EMBL/GenBank/DDBJ whole genome shotgun (WGS) entry which is preliminary data.</text>
</comment>
<dbReference type="PANTHER" id="PTHR48104">
    <property type="entry name" value="METACASPASE-4"/>
    <property type="match status" value="1"/>
</dbReference>
<accession>A0A0F5YA61</accession>
<feature type="compositionally biased region" description="Low complexity" evidence="1">
    <location>
        <begin position="591"/>
        <end position="603"/>
    </location>
</feature>
<evidence type="ECO:0000313" key="3">
    <source>
        <dbReference type="EMBL" id="KKD35638.1"/>
    </source>
</evidence>
<dbReference type="Gene3D" id="3.40.50.1460">
    <property type="match status" value="1"/>
</dbReference>